<name>A0A078QJ95_PHOVU</name>
<keyword evidence="1" id="KW-0812">Transmembrane</keyword>
<evidence type="ECO:0000256" key="1">
    <source>
        <dbReference type="SAM" id="Phobius"/>
    </source>
</evidence>
<organism evidence="2 3">
    <name type="scientific">Phocaeicola vulgatus str. 3775 SL</name>
    <name type="common">B</name>
    <name type="synonym">iv</name>
    <dbReference type="NCBI Taxonomy" id="1339350"/>
    <lineage>
        <taxon>Bacteria</taxon>
        <taxon>Pseudomonadati</taxon>
        <taxon>Bacteroidota</taxon>
        <taxon>Bacteroidia</taxon>
        <taxon>Bacteroidales</taxon>
        <taxon>Bacteroidaceae</taxon>
        <taxon>Phocaeicola</taxon>
    </lineage>
</organism>
<keyword evidence="1" id="KW-1133">Transmembrane helix</keyword>
<dbReference type="EMBL" id="JNHI01000116">
    <property type="protein sequence ID" value="KDS23319.1"/>
    <property type="molecule type" value="Genomic_DNA"/>
</dbReference>
<sequence>MDTERLKKRIKENWLSGLLTFIIVVVGAFMGVYCARRLPIEQEKVHKKDTIYIKRSITDSLLLDISFQLKKIEEKLQPKKVYIQKRKSKPCDTIKIDASIHIDQK</sequence>
<protein>
    <submittedName>
        <fullName evidence="2">Uncharacterized protein</fullName>
    </submittedName>
</protein>
<comment type="caution">
    <text evidence="2">The sequence shown here is derived from an EMBL/GenBank/DDBJ whole genome shotgun (WGS) entry which is preliminary data.</text>
</comment>
<proteinExistence type="predicted"/>
<evidence type="ECO:0000313" key="3">
    <source>
        <dbReference type="Proteomes" id="UP000028134"/>
    </source>
</evidence>
<accession>A0A078QJ95</accession>
<dbReference type="AlphaFoldDB" id="A0A078QJ95"/>
<dbReference type="Proteomes" id="UP000028134">
    <property type="component" value="Unassembled WGS sequence"/>
</dbReference>
<gene>
    <name evidence="2" type="ORF">M097_4882</name>
</gene>
<feature type="transmembrane region" description="Helical" evidence="1">
    <location>
        <begin position="14"/>
        <end position="35"/>
    </location>
</feature>
<keyword evidence="1" id="KW-0472">Membrane</keyword>
<evidence type="ECO:0000313" key="2">
    <source>
        <dbReference type="EMBL" id="KDS23319.1"/>
    </source>
</evidence>
<reference evidence="2 3" key="1">
    <citation type="submission" date="2014-04" db="EMBL/GenBank/DDBJ databases">
        <authorList>
            <person name="Sears C."/>
            <person name="Carroll K."/>
            <person name="Sack B.R."/>
            <person name="Qadri F."/>
            <person name="Myers L.L."/>
            <person name="Chung G.-T."/>
            <person name="Escheverria P."/>
            <person name="Fraser C.M."/>
            <person name="Sadzewicz L."/>
            <person name="Shefchek K.A."/>
            <person name="Tallon L."/>
            <person name="Das S.P."/>
            <person name="Daugherty S."/>
            <person name="Mongodin E.F."/>
        </authorList>
    </citation>
    <scope>NUCLEOTIDE SEQUENCE [LARGE SCALE GENOMIC DNA]</scope>
    <source>
        <strain evidence="3">3775 SL(B) 10 (iv)</strain>
    </source>
</reference>
<dbReference type="RefSeq" id="WP_032576983.1">
    <property type="nucleotide sequence ID" value="NZ_JNHI01000116.1"/>
</dbReference>